<proteinExistence type="evidence at transcript level"/>
<sequence length="81" mass="9061">MTLCIMAINAHFLIICYGNFHLLNCTSLCLAMSRVKGTLIICVSWDTSTAGCYAIGTHTFALINLNHGFTFKFYEHTCLHL</sequence>
<organism evidence="2">
    <name type="scientific">Amblyomma triste</name>
    <name type="common">Neotropical tick</name>
    <dbReference type="NCBI Taxonomy" id="251400"/>
    <lineage>
        <taxon>Eukaryota</taxon>
        <taxon>Metazoa</taxon>
        <taxon>Ecdysozoa</taxon>
        <taxon>Arthropoda</taxon>
        <taxon>Chelicerata</taxon>
        <taxon>Arachnida</taxon>
        <taxon>Acari</taxon>
        <taxon>Parasitiformes</taxon>
        <taxon>Ixodida</taxon>
        <taxon>Ixodoidea</taxon>
        <taxon>Ixodidae</taxon>
        <taxon>Amblyomminae</taxon>
        <taxon>Amblyomma</taxon>
    </lineage>
</organism>
<dbReference type="AlphaFoldDB" id="A0A023G0W7"/>
<feature type="non-terminal residue" evidence="2">
    <location>
        <position position="81"/>
    </location>
</feature>
<feature type="signal peptide" evidence="1">
    <location>
        <begin position="1"/>
        <end position="18"/>
    </location>
</feature>
<name>A0A023G0W7_AMBTT</name>
<accession>A0A023G0W7</accession>
<reference evidence="2" key="1">
    <citation type="submission" date="2014-03" db="EMBL/GenBank/DDBJ databases">
        <title>The sialotranscriptome of Amblyomma triste, Amblyomma parvum and Amblyomma cajennense ticks, uncovered by 454-based RNA-seq.</title>
        <authorList>
            <person name="Garcia G.R."/>
            <person name="Gardinassi L.G."/>
            <person name="Ribeiro J.M."/>
            <person name="Anatriello E."/>
            <person name="Ferreira B.R."/>
            <person name="Moreira H.N."/>
            <person name="Mafra C."/>
            <person name="Olegario M.M."/>
            <person name="Szabo P.J."/>
            <person name="Miranda-Santos I.K."/>
            <person name="Maruyama S.R."/>
        </authorList>
    </citation>
    <scope>NUCLEOTIDE SEQUENCE</scope>
    <source>
        <strain evidence="2">Mato Grasso do Sul</strain>
        <tissue evidence="2">Salivary glands</tissue>
    </source>
</reference>
<feature type="chain" id="PRO_5001520385" description="Secreted protein" evidence="1">
    <location>
        <begin position="19"/>
        <end position="81"/>
    </location>
</feature>
<evidence type="ECO:0008006" key="3">
    <source>
        <dbReference type="Google" id="ProtNLM"/>
    </source>
</evidence>
<evidence type="ECO:0000256" key="1">
    <source>
        <dbReference type="SAM" id="SignalP"/>
    </source>
</evidence>
<dbReference type="EMBL" id="GBBM01007986">
    <property type="protein sequence ID" value="JAC27432.1"/>
    <property type="molecule type" value="mRNA"/>
</dbReference>
<keyword evidence="1" id="KW-0732">Signal</keyword>
<protein>
    <recommendedName>
        <fullName evidence="3">Secreted protein</fullName>
    </recommendedName>
</protein>
<evidence type="ECO:0000313" key="2">
    <source>
        <dbReference type="EMBL" id="JAC27432.1"/>
    </source>
</evidence>